<gene>
    <name evidence="3" type="ORF">HELGO_WM16295</name>
</gene>
<dbReference type="Gene3D" id="3.10.310.50">
    <property type="match status" value="1"/>
</dbReference>
<dbReference type="AlphaFoldDB" id="A0A6S6SU13"/>
<evidence type="ECO:0000313" key="3">
    <source>
        <dbReference type="EMBL" id="CAA6808283.1"/>
    </source>
</evidence>
<protein>
    <submittedName>
        <fullName evidence="3">Beta-propeller domains of methanol dehydrogenase type</fullName>
    </submittedName>
</protein>
<dbReference type="InterPro" id="IPR007621">
    <property type="entry name" value="TPM_dom"/>
</dbReference>
<feature type="domain" description="TPM" evidence="2">
    <location>
        <begin position="27"/>
        <end position="148"/>
    </location>
</feature>
<accession>A0A6S6SU13</accession>
<name>A0A6S6SU13_9BACT</name>
<dbReference type="PANTHER" id="PTHR30373">
    <property type="entry name" value="UPF0603 PROTEIN YGCG"/>
    <property type="match status" value="1"/>
</dbReference>
<organism evidence="3">
    <name type="scientific">uncultured Campylobacterales bacterium</name>
    <dbReference type="NCBI Taxonomy" id="352960"/>
    <lineage>
        <taxon>Bacteria</taxon>
        <taxon>Pseudomonadati</taxon>
        <taxon>Campylobacterota</taxon>
        <taxon>Epsilonproteobacteria</taxon>
        <taxon>Campylobacterales</taxon>
        <taxon>environmental samples</taxon>
    </lineage>
</organism>
<keyword evidence="1" id="KW-1133">Transmembrane helix</keyword>
<evidence type="ECO:0000256" key="1">
    <source>
        <dbReference type="SAM" id="Phobius"/>
    </source>
</evidence>
<keyword evidence="1" id="KW-0472">Membrane</keyword>
<feature type="transmembrane region" description="Helical" evidence="1">
    <location>
        <begin position="196"/>
        <end position="225"/>
    </location>
</feature>
<dbReference type="Pfam" id="PF04536">
    <property type="entry name" value="TPM_phosphatase"/>
    <property type="match status" value="1"/>
</dbReference>
<evidence type="ECO:0000259" key="2">
    <source>
        <dbReference type="Pfam" id="PF04536"/>
    </source>
</evidence>
<reference evidence="3" key="1">
    <citation type="submission" date="2020-01" db="EMBL/GenBank/DDBJ databases">
        <authorList>
            <person name="Meier V. D."/>
            <person name="Meier V D."/>
        </authorList>
    </citation>
    <scope>NUCLEOTIDE SEQUENCE</scope>
    <source>
        <strain evidence="3">HLG_WM_MAG_12</strain>
    </source>
</reference>
<sequence>MIKLVISVLLFGILYADITFPKLTGRIVDTENIFSSQQEQTLSNILQTHENNTSNQIVVVTLKDFNGITIEEYGYQLGRHWAIGQKDINNGVILIISKNKQKVRIEVGYGIEGSLTDAKSSNIIQTMTPYFKNNDFYNGTRQGVKKIISTINNEYEPEHRIQNTTSNHLLMLLLCTVIVVRAKMSNKIITSLLSGSIYAVISWFVFFSIIITILAFLGFSIFSFFTPKRKPNDYYSSSNFSSTRSSFRGFSGGGGSFGGGGASGSW</sequence>
<dbReference type="EMBL" id="CACVAW010000032">
    <property type="protein sequence ID" value="CAA6808283.1"/>
    <property type="molecule type" value="Genomic_DNA"/>
</dbReference>
<keyword evidence="1" id="KW-0812">Transmembrane</keyword>
<proteinExistence type="predicted"/>
<dbReference type="PANTHER" id="PTHR30373:SF2">
    <property type="entry name" value="UPF0603 PROTEIN YGCG"/>
    <property type="match status" value="1"/>
</dbReference>